<name>A0AAD3E538_9CHLO</name>
<reference evidence="1 2" key="1">
    <citation type="journal article" date="2021" name="Sci. Rep.">
        <title>Genome sequencing of the multicellular alga Astrephomene provides insights into convergent evolution of germ-soma differentiation.</title>
        <authorList>
            <person name="Yamashita S."/>
            <person name="Yamamoto K."/>
            <person name="Matsuzaki R."/>
            <person name="Suzuki S."/>
            <person name="Yamaguchi H."/>
            <person name="Hirooka S."/>
            <person name="Minakuchi Y."/>
            <person name="Miyagishima S."/>
            <person name="Kawachi M."/>
            <person name="Toyoda A."/>
            <person name="Nozaki H."/>
        </authorList>
    </citation>
    <scope>NUCLEOTIDE SEQUENCE [LARGE SCALE GENOMIC DNA]</scope>
    <source>
        <strain evidence="1 2">NIES-4017</strain>
    </source>
</reference>
<feature type="non-terminal residue" evidence="1">
    <location>
        <position position="232"/>
    </location>
</feature>
<protein>
    <submittedName>
        <fullName evidence="1">Uncharacterized protein</fullName>
    </submittedName>
</protein>
<proteinExistence type="predicted"/>
<evidence type="ECO:0000313" key="2">
    <source>
        <dbReference type="Proteomes" id="UP001054857"/>
    </source>
</evidence>
<feature type="non-terminal residue" evidence="1">
    <location>
        <position position="1"/>
    </location>
</feature>
<accession>A0AAD3E538</accession>
<dbReference type="EMBL" id="BMAR01000067">
    <property type="protein sequence ID" value="GFR52584.1"/>
    <property type="molecule type" value="Genomic_DNA"/>
</dbReference>
<keyword evidence="2" id="KW-1185">Reference proteome</keyword>
<dbReference type="AlphaFoldDB" id="A0AAD3E538"/>
<evidence type="ECO:0000313" key="1">
    <source>
        <dbReference type="EMBL" id="GFR52584.1"/>
    </source>
</evidence>
<sequence>AGAAGAAGAGGKGPRIEVLAWGPWVADLLRVYEKRAGAVHVTEAAAGATEASSAAAAQQMGSLQEQQQAELAAAAAGAADAAIQPQSQPQHPAPPHAAVASLLRRCVRALQLSHQAASESGDGNHGEAVALLRQALQLLHPPSPAATHEPPSTNPDCVPSLVLGPNHILSTRLRAQLLKAAIDSASNNSSSNSNNNANSSTCWSTRTLHGPTSACISQRSRNWNLGWADRVG</sequence>
<gene>
    <name evidence="1" type="ORF">Agub_g15177</name>
</gene>
<dbReference type="Proteomes" id="UP001054857">
    <property type="component" value="Unassembled WGS sequence"/>
</dbReference>
<organism evidence="1 2">
    <name type="scientific">Astrephomene gubernaculifera</name>
    <dbReference type="NCBI Taxonomy" id="47775"/>
    <lineage>
        <taxon>Eukaryota</taxon>
        <taxon>Viridiplantae</taxon>
        <taxon>Chlorophyta</taxon>
        <taxon>core chlorophytes</taxon>
        <taxon>Chlorophyceae</taxon>
        <taxon>CS clade</taxon>
        <taxon>Chlamydomonadales</taxon>
        <taxon>Astrephomenaceae</taxon>
        <taxon>Astrephomene</taxon>
    </lineage>
</organism>
<comment type="caution">
    <text evidence="1">The sequence shown here is derived from an EMBL/GenBank/DDBJ whole genome shotgun (WGS) entry which is preliminary data.</text>
</comment>